<proteinExistence type="predicted"/>
<keyword evidence="2" id="KW-1185">Reference proteome</keyword>
<organism evidence="1 2">
    <name type="scientific">Trifolium medium</name>
    <dbReference type="NCBI Taxonomy" id="97028"/>
    <lineage>
        <taxon>Eukaryota</taxon>
        <taxon>Viridiplantae</taxon>
        <taxon>Streptophyta</taxon>
        <taxon>Embryophyta</taxon>
        <taxon>Tracheophyta</taxon>
        <taxon>Spermatophyta</taxon>
        <taxon>Magnoliopsida</taxon>
        <taxon>eudicotyledons</taxon>
        <taxon>Gunneridae</taxon>
        <taxon>Pentapetalae</taxon>
        <taxon>rosids</taxon>
        <taxon>fabids</taxon>
        <taxon>Fabales</taxon>
        <taxon>Fabaceae</taxon>
        <taxon>Papilionoideae</taxon>
        <taxon>50 kb inversion clade</taxon>
        <taxon>NPAAA clade</taxon>
        <taxon>Hologalegina</taxon>
        <taxon>IRL clade</taxon>
        <taxon>Trifolieae</taxon>
        <taxon>Trifolium</taxon>
    </lineage>
</organism>
<comment type="caution">
    <text evidence="1">The sequence shown here is derived from an EMBL/GenBank/DDBJ whole genome shotgun (WGS) entry which is preliminary data.</text>
</comment>
<dbReference type="EMBL" id="LXQA010102027">
    <property type="protein sequence ID" value="MCI16697.1"/>
    <property type="molecule type" value="Genomic_DNA"/>
</dbReference>
<evidence type="ECO:0000313" key="1">
    <source>
        <dbReference type="EMBL" id="MCI16697.1"/>
    </source>
</evidence>
<reference evidence="1 2" key="1">
    <citation type="journal article" date="2018" name="Front. Plant Sci.">
        <title>Red Clover (Trifolium pratense) and Zigzag Clover (T. medium) - A Picture of Genomic Similarities and Differences.</title>
        <authorList>
            <person name="Dluhosova J."/>
            <person name="Istvanek J."/>
            <person name="Nedelnik J."/>
            <person name="Repkova J."/>
        </authorList>
    </citation>
    <scope>NUCLEOTIDE SEQUENCE [LARGE SCALE GENOMIC DNA]</scope>
    <source>
        <strain evidence="2">cv. 10/8</strain>
        <tissue evidence="1">Leaf</tissue>
    </source>
</reference>
<name>A0A392PYB5_9FABA</name>
<sequence length="197" mass="22008">MVAKYKSVNILSDLEVEEKMEMGLCFLCDEPFTMEHQLLCKNIRIFMMDDEDEGEPEHEALQQQVGDLAANNAEEPHTELHEEVHGIAEDSLCVSICNSQTPKSTSTSTDMNMEKPTDSTHVFFDTLMSCDGDIEQSQVEDNTVTNLVSEMKSTDNDSSFVIDGNAVLTTPLQVFDQMPMKWLNSTSVNQQPSTISS</sequence>
<accession>A0A392PYB5</accession>
<evidence type="ECO:0000313" key="2">
    <source>
        <dbReference type="Proteomes" id="UP000265520"/>
    </source>
</evidence>
<dbReference type="AlphaFoldDB" id="A0A392PYB5"/>
<dbReference type="Proteomes" id="UP000265520">
    <property type="component" value="Unassembled WGS sequence"/>
</dbReference>
<protein>
    <submittedName>
        <fullName evidence="1">Uncharacterized protein</fullName>
    </submittedName>
</protein>
<feature type="non-terminal residue" evidence="1">
    <location>
        <position position="197"/>
    </location>
</feature>